<dbReference type="GO" id="GO:0006508">
    <property type="term" value="P:proteolysis"/>
    <property type="evidence" value="ECO:0007669"/>
    <property type="project" value="UniProtKB-KW"/>
</dbReference>
<accession>A0A3P8WWU0</accession>
<protein>
    <recommendedName>
        <fullName evidence="2">Metalloendopeptidase</fullName>
        <ecNumber evidence="2">3.4.24.-</ecNumber>
    </recommendedName>
</protein>
<dbReference type="GO" id="GO:0004222">
    <property type="term" value="F:metalloendopeptidase activity"/>
    <property type="evidence" value="ECO:0007669"/>
    <property type="project" value="UniProtKB-UniRule"/>
</dbReference>
<dbReference type="EC" id="3.4.24.-" evidence="2"/>
<dbReference type="Gene3D" id="3.40.390.10">
    <property type="entry name" value="Collagenase (Catalytic Domain)"/>
    <property type="match status" value="1"/>
</dbReference>
<dbReference type="PROSITE" id="PS51864">
    <property type="entry name" value="ASTACIN"/>
    <property type="match status" value="1"/>
</dbReference>
<dbReference type="Ensembl" id="ENSCSET00000031656.1">
    <property type="protein sequence ID" value="ENSCSEP00000031249.1"/>
    <property type="gene ID" value="ENSCSEG00000019997.1"/>
</dbReference>
<keyword evidence="5" id="KW-1185">Reference proteome</keyword>
<dbReference type="GO" id="GO:0008270">
    <property type="term" value="F:zinc ion binding"/>
    <property type="evidence" value="ECO:0007669"/>
    <property type="project" value="UniProtKB-UniRule"/>
</dbReference>
<keyword evidence="2" id="KW-0732">Signal</keyword>
<dbReference type="Pfam" id="PF01400">
    <property type="entry name" value="Astacin"/>
    <property type="match status" value="1"/>
</dbReference>
<feature type="binding site" evidence="1">
    <location>
        <position position="162"/>
    </location>
    <ligand>
        <name>Zn(2+)</name>
        <dbReference type="ChEBI" id="CHEBI:29105"/>
        <note>catalytic</note>
    </ligand>
</feature>
<feature type="domain" description="Peptidase M12A" evidence="3">
    <location>
        <begin position="60"/>
        <end position="259"/>
    </location>
</feature>
<feature type="chain" id="PRO_5017845616" description="Metalloendopeptidase" evidence="2">
    <location>
        <begin position="20"/>
        <end position="260"/>
    </location>
</feature>
<keyword evidence="1 2" id="KW-0378">Hydrolase</keyword>
<evidence type="ECO:0000313" key="4">
    <source>
        <dbReference type="Ensembl" id="ENSCSEP00000031249.1"/>
    </source>
</evidence>
<keyword evidence="1 2" id="KW-0862">Zinc</keyword>
<reference evidence="4" key="3">
    <citation type="submission" date="2025-09" db="UniProtKB">
        <authorList>
            <consortium name="Ensembl"/>
        </authorList>
    </citation>
    <scope>IDENTIFICATION</scope>
</reference>
<dbReference type="PRINTS" id="PR00480">
    <property type="entry name" value="ASTACIN"/>
</dbReference>
<name>A0A3P8WWU0_CYNSE</name>
<dbReference type="SMART" id="SM00235">
    <property type="entry name" value="ZnMc"/>
    <property type="match status" value="1"/>
</dbReference>
<reference evidence="4 5" key="1">
    <citation type="journal article" date="2014" name="Nat. Genet.">
        <title>Whole-genome sequence of a flatfish provides insights into ZW sex chromosome evolution and adaptation to a benthic lifestyle.</title>
        <authorList>
            <person name="Chen S."/>
            <person name="Zhang G."/>
            <person name="Shao C."/>
            <person name="Huang Q."/>
            <person name="Liu G."/>
            <person name="Zhang P."/>
            <person name="Song W."/>
            <person name="An N."/>
            <person name="Chalopin D."/>
            <person name="Volff J.N."/>
            <person name="Hong Y."/>
            <person name="Li Q."/>
            <person name="Sha Z."/>
            <person name="Zhou H."/>
            <person name="Xie M."/>
            <person name="Yu Q."/>
            <person name="Liu Y."/>
            <person name="Xiang H."/>
            <person name="Wang N."/>
            <person name="Wu K."/>
            <person name="Yang C."/>
            <person name="Zhou Q."/>
            <person name="Liao X."/>
            <person name="Yang L."/>
            <person name="Hu Q."/>
            <person name="Zhang J."/>
            <person name="Meng L."/>
            <person name="Jin L."/>
            <person name="Tian Y."/>
            <person name="Lian J."/>
            <person name="Yang J."/>
            <person name="Miao G."/>
            <person name="Liu S."/>
            <person name="Liang Z."/>
            <person name="Yan F."/>
            <person name="Li Y."/>
            <person name="Sun B."/>
            <person name="Zhang H."/>
            <person name="Zhang J."/>
            <person name="Zhu Y."/>
            <person name="Du M."/>
            <person name="Zhao Y."/>
            <person name="Schartl M."/>
            <person name="Tang Q."/>
            <person name="Wang J."/>
        </authorList>
    </citation>
    <scope>NUCLEOTIDE SEQUENCE</scope>
</reference>
<dbReference type="Proteomes" id="UP000265120">
    <property type="component" value="Chromosome 14"/>
</dbReference>
<keyword evidence="1 2" id="KW-0645">Protease</keyword>
<dbReference type="GeneTree" id="ENSGT00940000161051"/>
<organism evidence="4 5">
    <name type="scientific">Cynoglossus semilaevis</name>
    <name type="common">Tongue sole</name>
    <dbReference type="NCBI Taxonomy" id="244447"/>
    <lineage>
        <taxon>Eukaryota</taxon>
        <taxon>Metazoa</taxon>
        <taxon>Chordata</taxon>
        <taxon>Craniata</taxon>
        <taxon>Vertebrata</taxon>
        <taxon>Euteleostomi</taxon>
        <taxon>Actinopterygii</taxon>
        <taxon>Neopterygii</taxon>
        <taxon>Teleostei</taxon>
        <taxon>Neoteleostei</taxon>
        <taxon>Acanthomorphata</taxon>
        <taxon>Carangaria</taxon>
        <taxon>Pleuronectiformes</taxon>
        <taxon>Pleuronectoidei</taxon>
        <taxon>Cynoglossidae</taxon>
        <taxon>Cynoglossinae</taxon>
        <taxon>Cynoglossus</taxon>
    </lineage>
</organism>
<dbReference type="AlphaFoldDB" id="A0A3P8WWU0"/>
<dbReference type="PANTHER" id="PTHR10127">
    <property type="entry name" value="DISCOIDIN, CUB, EGF, LAMININ , AND ZINC METALLOPROTEASE DOMAIN CONTAINING"/>
    <property type="match status" value="1"/>
</dbReference>
<proteinExistence type="predicted"/>
<keyword evidence="1 2" id="KW-0482">Metalloprotease</keyword>
<dbReference type="InterPro" id="IPR001506">
    <property type="entry name" value="Peptidase_M12A"/>
</dbReference>
<comment type="caution">
    <text evidence="1">Lacks conserved residue(s) required for the propagation of feature annotation.</text>
</comment>
<dbReference type="InParanoid" id="A0A3P8WWU0"/>
<evidence type="ECO:0000259" key="3">
    <source>
        <dbReference type="PROSITE" id="PS51864"/>
    </source>
</evidence>
<reference evidence="4" key="2">
    <citation type="submission" date="2025-08" db="UniProtKB">
        <authorList>
            <consortium name="Ensembl"/>
        </authorList>
    </citation>
    <scope>IDENTIFICATION</scope>
</reference>
<feature type="signal peptide" evidence="2">
    <location>
        <begin position="1"/>
        <end position="19"/>
    </location>
</feature>
<feature type="active site" evidence="1">
    <location>
        <position position="159"/>
    </location>
</feature>
<evidence type="ECO:0000256" key="1">
    <source>
        <dbReference type="PROSITE-ProRule" id="PRU01211"/>
    </source>
</evidence>
<feature type="binding site" evidence="1">
    <location>
        <position position="158"/>
    </location>
    <ligand>
        <name>Zn(2+)</name>
        <dbReference type="ChEBI" id="CHEBI:29105"/>
        <note>catalytic</note>
    </ligand>
</feature>
<evidence type="ECO:0000313" key="5">
    <source>
        <dbReference type="Proteomes" id="UP000265120"/>
    </source>
</evidence>
<feature type="binding site" evidence="1">
    <location>
        <position position="168"/>
    </location>
    <ligand>
        <name>Zn(2+)</name>
        <dbReference type="ChEBI" id="CHEBI:29105"/>
        <note>catalytic</note>
    </ligand>
</feature>
<evidence type="ECO:0000256" key="2">
    <source>
        <dbReference type="RuleBase" id="RU361183"/>
    </source>
</evidence>
<dbReference type="InterPro" id="IPR024079">
    <property type="entry name" value="MetalloPept_cat_dom_sf"/>
</dbReference>
<dbReference type="PANTHER" id="PTHR10127:SF839">
    <property type="entry name" value="HATCHING ENZYME 1.2-RELATED"/>
    <property type="match status" value="1"/>
</dbReference>
<comment type="cofactor">
    <cofactor evidence="1 2">
        <name>Zn(2+)</name>
        <dbReference type="ChEBI" id="CHEBI:29105"/>
    </cofactor>
    <text evidence="1 2">Binds 1 zinc ion per subunit.</text>
</comment>
<sequence length="260" mass="29421">MSLLSSAVLVVLLGLSVHSEAPVSTTLQSPQLDMTSRILEANRLTHILVEGDVVVSKKRNALKCWSRYCTWKKSLNGLVEVPYSISDYYYDEEKVLIQKAMETFHQKTCVRFVPYRGQSDHLSIQSEMGCWSSIGRDGGAQVVSLSVYGCLDHGTIQHELLHALGFHHEHTRSDRDQYVRINWENLPAVCFILSNSNYSNKIEFPTFILLFCFFFRTAFSSALGAETITPIPDSSVPTGQREDMSDLDVLRVNRLYGCSW</sequence>
<dbReference type="SUPFAM" id="SSF55486">
    <property type="entry name" value="Metalloproteases ('zincins'), catalytic domain"/>
    <property type="match status" value="1"/>
</dbReference>
<keyword evidence="1 2" id="KW-0479">Metal-binding</keyword>
<dbReference type="InterPro" id="IPR006026">
    <property type="entry name" value="Peptidase_Metallo"/>
</dbReference>